<reference evidence="8 9" key="1">
    <citation type="journal article" name="Sci. Rep.">
        <title>Telomere-to-telomere assembled and centromere annotated genomes of the two main subspecies of the button mushroom Agaricus bisporus reveal especially polymorphic chromosome ends.</title>
        <authorList>
            <person name="Sonnenberg A.S.M."/>
            <person name="Sedaghat-Telgerd N."/>
            <person name="Lavrijssen B."/>
            <person name="Ohm R.A."/>
            <person name="Hendrickx P.M."/>
            <person name="Scholtmeijer K."/>
            <person name="Baars J.J.P."/>
            <person name="van Peer A."/>
        </authorList>
    </citation>
    <scope>NUCLEOTIDE SEQUENCE [LARGE SCALE GENOMIC DNA]</scope>
    <source>
        <strain evidence="8 9">H119_p4</strain>
    </source>
</reference>
<dbReference type="CDD" id="cd07380">
    <property type="entry name" value="MPP_CWF19_N"/>
    <property type="match status" value="1"/>
</dbReference>
<dbReference type="GO" id="GO:0003676">
    <property type="term" value="F:nucleic acid binding"/>
    <property type="evidence" value="ECO:0007669"/>
    <property type="project" value="InterPro"/>
</dbReference>
<feature type="domain" description="CCHC-type" evidence="7">
    <location>
        <begin position="375"/>
        <end position="390"/>
    </location>
</feature>
<dbReference type="InterPro" id="IPR006767">
    <property type="entry name" value="Cwf19-like_C_dom-2"/>
</dbReference>
<dbReference type="SUPFAM" id="SSF54197">
    <property type="entry name" value="HIT-like"/>
    <property type="match status" value="1"/>
</dbReference>
<dbReference type="Pfam" id="PF13696">
    <property type="entry name" value="zf-CCHC_2"/>
    <property type="match status" value="1"/>
</dbReference>
<organism evidence="8 9">
    <name type="scientific">Agaricus bisporus var. burnettii</name>
    <dbReference type="NCBI Taxonomy" id="192524"/>
    <lineage>
        <taxon>Eukaryota</taxon>
        <taxon>Fungi</taxon>
        <taxon>Dikarya</taxon>
        <taxon>Basidiomycota</taxon>
        <taxon>Agaricomycotina</taxon>
        <taxon>Agaricomycetes</taxon>
        <taxon>Agaricomycetidae</taxon>
        <taxon>Agaricales</taxon>
        <taxon>Agaricineae</taxon>
        <taxon>Agaricaceae</taxon>
        <taxon>Agaricus</taxon>
    </lineage>
</organism>
<dbReference type="Pfam" id="PF04677">
    <property type="entry name" value="CwfJ_C_1"/>
    <property type="match status" value="1"/>
</dbReference>
<keyword evidence="2" id="KW-0479">Metal-binding</keyword>
<dbReference type="InterPro" id="IPR001878">
    <property type="entry name" value="Znf_CCHC"/>
</dbReference>
<feature type="compositionally biased region" description="Polar residues" evidence="6">
    <location>
        <begin position="296"/>
        <end position="306"/>
    </location>
</feature>
<gene>
    <name evidence="8" type="ORF">Agabi119p4_2970</name>
</gene>
<evidence type="ECO:0000256" key="3">
    <source>
        <dbReference type="ARBA" id="ARBA00022771"/>
    </source>
</evidence>
<dbReference type="GO" id="GO:0061632">
    <property type="term" value="F:RNA lariat debranching enzyme activator activity"/>
    <property type="evidence" value="ECO:0007669"/>
    <property type="project" value="TreeGrafter"/>
</dbReference>
<dbReference type="PANTHER" id="PTHR12072:SF4">
    <property type="entry name" value="CWF19-LIKE PROTEIN 1"/>
    <property type="match status" value="1"/>
</dbReference>
<dbReference type="Gene3D" id="3.30.428.10">
    <property type="entry name" value="HIT-like"/>
    <property type="match status" value="1"/>
</dbReference>
<dbReference type="EMBL" id="JABXXO010000004">
    <property type="protein sequence ID" value="KAF7778625.1"/>
    <property type="molecule type" value="Genomic_DNA"/>
</dbReference>
<keyword evidence="1" id="KW-0507">mRNA processing</keyword>
<evidence type="ECO:0000313" key="9">
    <source>
        <dbReference type="Proteomes" id="UP000629468"/>
    </source>
</evidence>
<dbReference type="PROSITE" id="PS50158">
    <property type="entry name" value="ZF_CCHC"/>
    <property type="match status" value="1"/>
</dbReference>
<evidence type="ECO:0000256" key="1">
    <source>
        <dbReference type="ARBA" id="ARBA00022664"/>
    </source>
</evidence>
<feature type="region of interest" description="Disordered" evidence="6">
    <location>
        <begin position="292"/>
        <end position="311"/>
    </location>
</feature>
<evidence type="ECO:0000256" key="5">
    <source>
        <dbReference type="PROSITE-ProRule" id="PRU00047"/>
    </source>
</evidence>
<dbReference type="Gene3D" id="4.10.60.10">
    <property type="entry name" value="Zinc finger, CCHC-type"/>
    <property type="match status" value="1"/>
</dbReference>
<dbReference type="InterPro" id="IPR006768">
    <property type="entry name" value="Cwf19-like_C_dom-1"/>
</dbReference>
<dbReference type="GO" id="GO:0071014">
    <property type="term" value="C:post-mRNA release spliceosomal complex"/>
    <property type="evidence" value="ECO:0007669"/>
    <property type="project" value="TreeGrafter"/>
</dbReference>
<name>A0A8H7KIF7_AGABI</name>
<dbReference type="InterPro" id="IPR036265">
    <property type="entry name" value="HIT-like_sf"/>
</dbReference>
<evidence type="ECO:0000256" key="2">
    <source>
        <dbReference type="ARBA" id="ARBA00022723"/>
    </source>
</evidence>
<keyword evidence="4" id="KW-0862">Zinc</keyword>
<dbReference type="GO" id="GO:0008270">
    <property type="term" value="F:zinc ion binding"/>
    <property type="evidence" value="ECO:0007669"/>
    <property type="project" value="UniProtKB-KW"/>
</dbReference>
<dbReference type="SUPFAM" id="SSF57756">
    <property type="entry name" value="Retrovirus zinc finger-like domains"/>
    <property type="match status" value="1"/>
</dbReference>
<dbReference type="Proteomes" id="UP000629468">
    <property type="component" value="Unassembled WGS sequence"/>
</dbReference>
<keyword evidence="3 5" id="KW-0863">Zinc-finger</keyword>
<dbReference type="GO" id="GO:0000398">
    <property type="term" value="P:mRNA splicing, via spliceosome"/>
    <property type="evidence" value="ECO:0007669"/>
    <property type="project" value="TreeGrafter"/>
</dbReference>
<dbReference type="Pfam" id="PF04676">
    <property type="entry name" value="CwfJ_C_2"/>
    <property type="match status" value="1"/>
</dbReference>
<evidence type="ECO:0000256" key="4">
    <source>
        <dbReference type="ARBA" id="ARBA00022833"/>
    </source>
</evidence>
<dbReference type="AlphaFoldDB" id="A0A8H7KIF7"/>
<comment type="caution">
    <text evidence="8">The sequence shown here is derived from an EMBL/GenBank/DDBJ whole genome shotgun (WGS) entry which is preliminary data.</text>
</comment>
<evidence type="ECO:0000313" key="8">
    <source>
        <dbReference type="EMBL" id="KAF7778625.1"/>
    </source>
</evidence>
<dbReference type="InterPro" id="IPR025829">
    <property type="entry name" value="Zn_knuckle_CX2CX3GHX4C"/>
</dbReference>
<sequence length="673" mass="74309">MDSNSVKILTLGAAAGSIREILSKIKAIDDKHGKFDFVLCTGDFFGLPDESTESDIDDDEVSLLLDGKLEVPVECYIMQGKYPLPPKVIQKFSKTGGELCSNMFLMGKSGTITTANGIRIACLGGVYDARIYSSVDAAPGFVSPYFSTHTKERLLANCFSTVSTTQSYNSLASIQSNLPPSQLVDILLSNVWPSRIAHSSACPVPQNELFPIIAPPLDEIVRRIRPRYHITTGGGSPPFFWEREPFVWDEEEGRVMRFISLGAFGGGTLSSGKKQRWFYAFSISPKPTSSPLLPSNVTSNPFTEPTNRGFKRSFETSEGTNFIFGDVRQPVKRNRIVQGDPGKPPPGYKCRRCESIDHFIIDCPERSKPPEGYICKLCTEPGHFVRDCPSRDAVGDTGGRKPKPGYVCRACGSEEHYLDDCLTNRSAQKGDRRPGHRGPAREIAPDECWFCLSNPNLAKHLIVSIGSEVYVTLPKGQIVPTQSTSDPMSIPGGGHVLIVPITHYPTYTTIPPELAPPIMEETEKYKSALRAFFSKHGCSFVMFEVGRLSAKGGHAHVQVVPIPRALEDRVEDEFIREGRAVGIDFERDAEEAMNLCAGGKGGYFKVELPDGRKMVHLIREHVPFNLQFGRQVLVTLLGVPDRFDWKACTLSDDEDRKNAQAFKTAFAPFDPSL</sequence>
<dbReference type="InterPro" id="IPR040194">
    <property type="entry name" value="Cwf19-like"/>
</dbReference>
<evidence type="ECO:0000259" key="7">
    <source>
        <dbReference type="PROSITE" id="PS50158"/>
    </source>
</evidence>
<dbReference type="InterPro" id="IPR036875">
    <property type="entry name" value="Znf_CCHC_sf"/>
</dbReference>
<accession>A0A8H7KIF7</accession>
<evidence type="ECO:0000256" key="6">
    <source>
        <dbReference type="SAM" id="MobiDB-lite"/>
    </source>
</evidence>
<proteinExistence type="predicted"/>
<dbReference type="PANTHER" id="PTHR12072">
    <property type="entry name" value="CWF19, CELL CYCLE CONTROL PROTEIN"/>
    <property type="match status" value="1"/>
</dbReference>
<protein>
    <submittedName>
        <fullName evidence="8">Transcriptional regulator family: Zinc finger, CCHC-type</fullName>
    </submittedName>
</protein>
<dbReference type="SMART" id="SM00343">
    <property type="entry name" value="ZnF_C2HC"/>
    <property type="match status" value="3"/>
</dbReference>